<name>A0A854PM37_9LACO</name>
<evidence type="ECO:0000256" key="4">
    <source>
        <dbReference type="ARBA" id="ARBA00023088"/>
    </source>
</evidence>
<evidence type="ECO:0000256" key="5">
    <source>
        <dbReference type="SAM" id="MobiDB-lite"/>
    </source>
</evidence>
<organism evidence="8 9">
    <name type="scientific">Lactobacillus crispatus</name>
    <dbReference type="NCBI Taxonomy" id="47770"/>
    <lineage>
        <taxon>Bacteria</taxon>
        <taxon>Bacillati</taxon>
        <taxon>Bacillota</taxon>
        <taxon>Bacilli</taxon>
        <taxon>Lactobacillales</taxon>
        <taxon>Lactobacillaceae</taxon>
        <taxon>Lactobacillus</taxon>
    </lineage>
</organism>
<keyword evidence="1" id="KW-0134">Cell wall</keyword>
<evidence type="ECO:0000259" key="7">
    <source>
        <dbReference type="PROSITE" id="PS50847"/>
    </source>
</evidence>
<dbReference type="RefSeq" id="WP_089145609.1">
    <property type="nucleotide sequence ID" value="NZ_LYQV01000016.1"/>
</dbReference>
<sequence>MFQIKDKTYPDGTKSTATVPVTVIAPNVPDVIYVPKGDKVPDPSTVVTNSNDIKDKIPDTTYTWKTTPDTPNTKVVINYKANNPGTPDTPVTPPVDPGDNPATPVTPPVKPEQKPTTPTSNTNDDTPAPTPHATKTPAKDNGGKKTRTKNSGLDNSEKGKTNNGYVTVRPLATAMKKTIASEQKSTLPQTRKKDNVALTAIGVAIAAAGSLLGLADSKKHRS</sequence>
<keyword evidence="2" id="KW-0964">Secreted</keyword>
<evidence type="ECO:0000313" key="9">
    <source>
        <dbReference type="Proteomes" id="UP000198437"/>
    </source>
</evidence>
<reference evidence="8 9" key="1">
    <citation type="submission" date="2016-05" db="EMBL/GenBank/DDBJ databases">
        <authorList>
            <person name="Johnson T.J."/>
            <person name="Youmans B.P."/>
            <person name="Case K.A."/>
        </authorList>
    </citation>
    <scope>NUCLEOTIDE SEQUENCE [LARGE SCALE GENOMIC DNA]</scope>
    <source>
        <strain evidence="8 9">UMNLC6</strain>
    </source>
</reference>
<keyword evidence="4" id="KW-0572">Peptidoglycan-anchor</keyword>
<dbReference type="Proteomes" id="UP000198437">
    <property type="component" value="Unassembled WGS sequence"/>
</dbReference>
<feature type="transmembrane region" description="Helical" evidence="6">
    <location>
        <begin position="196"/>
        <end position="215"/>
    </location>
</feature>
<keyword evidence="6" id="KW-0812">Transmembrane</keyword>
<dbReference type="InterPro" id="IPR019931">
    <property type="entry name" value="LPXTG_anchor"/>
</dbReference>
<dbReference type="PROSITE" id="PS50847">
    <property type="entry name" value="GRAM_POS_ANCHORING"/>
    <property type="match status" value="1"/>
</dbReference>
<comment type="caution">
    <text evidence="8">The sequence shown here is derived from an EMBL/GenBank/DDBJ whole genome shotgun (WGS) entry which is preliminary data.</text>
</comment>
<evidence type="ECO:0000313" key="8">
    <source>
        <dbReference type="EMBL" id="OXC23350.1"/>
    </source>
</evidence>
<feature type="compositionally biased region" description="Low complexity" evidence="5">
    <location>
        <begin position="114"/>
        <end position="136"/>
    </location>
</feature>
<dbReference type="EMBL" id="LYQW01000010">
    <property type="protein sequence ID" value="OXC23350.1"/>
    <property type="molecule type" value="Genomic_DNA"/>
</dbReference>
<keyword evidence="6" id="KW-1133">Transmembrane helix</keyword>
<evidence type="ECO:0000256" key="6">
    <source>
        <dbReference type="SAM" id="Phobius"/>
    </source>
</evidence>
<feature type="compositionally biased region" description="Low complexity" evidence="5">
    <location>
        <begin position="64"/>
        <end position="74"/>
    </location>
</feature>
<feature type="region of interest" description="Disordered" evidence="5">
    <location>
        <begin position="64"/>
        <end position="166"/>
    </location>
</feature>
<proteinExistence type="predicted"/>
<evidence type="ECO:0000256" key="1">
    <source>
        <dbReference type="ARBA" id="ARBA00022512"/>
    </source>
</evidence>
<evidence type="ECO:0000256" key="3">
    <source>
        <dbReference type="ARBA" id="ARBA00022729"/>
    </source>
</evidence>
<keyword evidence="3" id="KW-0732">Signal</keyword>
<dbReference type="AlphaFoldDB" id="A0A854PM37"/>
<gene>
    <name evidence="8" type="ORF">AYP82_07345</name>
</gene>
<keyword evidence="6" id="KW-0472">Membrane</keyword>
<accession>A0A854PM37</accession>
<feature type="domain" description="Gram-positive cocci surface proteins LPxTG" evidence="7">
    <location>
        <begin position="187"/>
        <end position="222"/>
    </location>
</feature>
<protein>
    <submittedName>
        <fullName evidence="8">Cell wall anchor protein</fullName>
    </submittedName>
</protein>
<evidence type="ECO:0000256" key="2">
    <source>
        <dbReference type="ARBA" id="ARBA00022525"/>
    </source>
</evidence>
<dbReference type="Pfam" id="PF00746">
    <property type="entry name" value="Gram_pos_anchor"/>
    <property type="match status" value="1"/>
</dbReference>